<dbReference type="Proteomes" id="UP000030081">
    <property type="component" value="Plasmid p319"/>
</dbReference>
<evidence type="ECO:0000256" key="1">
    <source>
        <dbReference type="SAM" id="MobiDB-lite"/>
    </source>
</evidence>
<accession>A0AAN0SKX7</accession>
<evidence type="ECO:0000313" key="2">
    <source>
        <dbReference type="EMBL" id="AIW22905.1"/>
    </source>
</evidence>
<dbReference type="EMBL" id="CP009620">
    <property type="protein sequence ID" value="AIW22905.1"/>
    <property type="molecule type" value="Genomic_DNA"/>
</dbReference>
<keyword evidence="2" id="KW-0614">Plasmid</keyword>
<sequence length="94" mass="11135">MTRPLPPLSQLNRHSPTSVSSLDRSGSSKNDAQNLANIRYVQRLYQLNWIDRLRRRFGWRRARSSGRRARPMWYRCTAQGCFPVRRQRGGHHDD</sequence>
<proteinExistence type="predicted"/>
<keyword evidence="3" id="KW-1185">Reference proteome</keyword>
<geneLocation type="plasmid" evidence="2 3">
    <name>p319</name>
</geneLocation>
<reference evidence="2 3" key="1">
    <citation type="submission" date="2014-10" db="EMBL/GenBank/DDBJ databases">
        <title>The Complete Genome Sequence for the Shellfish Pathogen Vibrio coralliilyticus RE98 Isolated from a Shellfish Hatchery.</title>
        <authorList>
            <person name="Richards G.P."/>
            <person name="Bono J.L."/>
            <person name="Watson M.A."/>
            <person name="Needleman D.S."/>
        </authorList>
    </citation>
    <scope>NUCLEOTIDE SEQUENCE [LARGE SCALE GENOMIC DNA]</scope>
    <source>
        <strain evidence="2 3">RE98</strain>
        <plasmid evidence="2 3">p319</plasmid>
    </source>
</reference>
<feature type="compositionally biased region" description="Polar residues" evidence="1">
    <location>
        <begin position="9"/>
        <end position="33"/>
    </location>
</feature>
<dbReference type="KEGG" id="vcy:IX92_28115"/>
<name>A0AAN0SKX7_9VIBR</name>
<dbReference type="RefSeq" id="WP_043011832.1">
    <property type="nucleotide sequence ID" value="NZ_CM004384.1"/>
</dbReference>
<organism evidence="2 3">
    <name type="scientific">Vibrio coralliilyticus</name>
    <dbReference type="NCBI Taxonomy" id="190893"/>
    <lineage>
        <taxon>Bacteria</taxon>
        <taxon>Pseudomonadati</taxon>
        <taxon>Pseudomonadota</taxon>
        <taxon>Gammaproteobacteria</taxon>
        <taxon>Vibrionales</taxon>
        <taxon>Vibrionaceae</taxon>
        <taxon>Vibrio</taxon>
    </lineage>
</organism>
<protein>
    <submittedName>
        <fullName evidence="2">Uncharacterized protein</fullName>
    </submittedName>
</protein>
<gene>
    <name evidence="2" type="ORF">IX92_28115</name>
</gene>
<dbReference type="AlphaFoldDB" id="A0AAN0SKX7"/>
<feature type="region of interest" description="Disordered" evidence="1">
    <location>
        <begin position="1"/>
        <end position="33"/>
    </location>
</feature>
<evidence type="ECO:0000313" key="3">
    <source>
        <dbReference type="Proteomes" id="UP000030081"/>
    </source>
</evidence>